<name>A0AAW0JM29_QUESU</name>
<keyword evidence="3" id="KW-1133">Transmembrane helix</keyword>
<dbReference type="Gene3D" id="1.20.1250.20">
    <property type="entry name" value="MFS general substrate transporter like domains"/>
    <property type="match status" value="2"/>
</dbReference>
<feature type="transmembrane region" description="Helical" evidence="3">
    <location>
        <begin position="132"/>
        <end position="152"/>
    </location>
</feature>
<dbReference type="GO" id="GO:0022857">
    <property type="term" value="F:transmembrane transporter activity"/>
    <property type="evidence" value="ECO:0007669"/>
    <property type="project" value="InterPro"/>
</dbReference>
<accession>A0AAW0JM29</accession>
<evidence type="ECO:0000256" key="3">
    <source>
        <dbReference type="SAM" id="Phobius"/>
    </source>
</evidence>
<proteinExistence type="inferred from homology"/>
<evidence type="ECO:0000313" key="4">
    <source>
        <dbReference type="EMBL" id="KAK7828093.1"/>
    </source>
</evidence>
<organism evidence="4 5">
    <name type="scientific">Quercus suber</name>
    <name type="common">Cork oak</name>
    <dbReference type="NCBI Taxonomy" id="58331"/>
    <lineage>
        <taxon>Eukaryota</taxon>
        <taxon>Viridiplantae</taxon>
        <taxon>Streptophyta</taxon>
        <taxon>Embryophyta</taxon>
        <taxon>Tracheophyta</taxon>
        <taxon>Spermatophyta</taxon>
        <taxon>Magnoliopsida</taxon>
        <taxon>eudicotyledons</taxon>
        <taxon>Gunneridae</taxon>
        <taxon>Pentapetalae</taxon>
        <taxon>rosids</taxon>
        <taxon>fabids</taxon>
        <taxon>Fagales</taxon>
        <taxon>Fagaceae</taxon>
        <taxon>Quercus</taxon>
    </lineage>
</organism>
<dbReference type="PANTHER" id="PTHR48021">
    <property type="match status" value="1"/>
</dbReference>
<dbReference type="InterPro" id="IPR036259">
    <property type="entry name" value="MFS_trans_sf"/>
</dbReference>
<dbReference type="InterPro" id="IPR011701">
    <property type="entry name" value="MFS"/>
</dbReference>
<keyword evidence="2" id="KW-0762">Sugar transport</keyword>
<evidence type="ECO:0000313" key="5">
    <source>
        <dbReference type="Proteomes" id="UP000237347"/>
    </source>
</evidence>
<keyword evidence="5" id="KW-1185">Reference proteome</keyword>
<reference evidence="4 5" key="1">
    <citation type="journal article" date="2018" name="Sci. Data">
        <title>The draft genome sequence of cork oak.</title>
        <authorList>
            <person name="Ramos A.M."/>
            <person name="Usie A."/>
            <person name="Barbosa P."/>
            <person name="Barros P.M."/>
            <person name="Capote T."/>
            <person name="Chaves I."/>
            <person name="Simoes F."/>
            <person name="Abreu I."/>
            <person name="Carrasquinho I."/>
            <person name="Faro C."/>
            <person name="Guimaraes J.B."/>
            <person name="Mendonca D."/>
            <person name="Nobrega F."/>
            <person name="Rodrigues L."/>
            <person name="Saibo N.J.M."/>
            <person name="Varela M.C."/>
            <person name="Egas C."/>
            <person name="Matos J."/>
            <person name="Miguel C.M."/>
            <person name="Oliveira M.M."/>
            <person name="Ricardo C.P."/>
            <person name="Goncalves S."/>
        </authorList>
    </citation>
    <scope>NUCLEOTIDE SEQUENCE [LARGE SCALE GENOMIC DNA]</scope>
    <source>
        <strain evidence="5">cv. HL8</strain>
    </source>
</reference>
<feature type="transmembrane region" description="Helical" evidence="3">
    <location>
        <begin position="81"/>
        <end position="98"/>
    </location>
</feature>
<comment type="similarity">
    <text evidence="1">Belongs to the major facilitator superfamily. Sugar transporter (TC 2.A.1.1) family.</text>
</comment>
<keyword evidence="3" id="KW-0472">Membrane</keyword>
<sequence>MGRESIEEGDLSTTLVAKDEHHQVYGSGTSSGDHVCANTTGCDDGGERQSGSSSARGEILITCSVAQTGIMDDLGLAVAEYSLIGSILTIGAMVGAIVSGKIADCIGRRGTMGFSEIFCLAGWLAIAFSKVYIGSFSLGMGGIPWVIMLEIFPINMKGSADSLVSCDIEHSSYSQVCGLTVLFVAKLASETKGRTLEEIQASLNPFSEG</sequence>
<dbReference type="GO" id="GO:0016020">
    <property type="term" value="C:membrane"/>
    <property type="evidence" value="ECO:0007669"/>
    <property type="project" value="TreeGrafter"/>
</dbReference>
<dbReference type="SUPFAM" id="SSF103473">
    <property type="entry name" value="MFS general substrate transporter"/>
    <property type="match status" value="1"/>
</dbReference>
<dbReference type="AlphaFoldDB" id="A0AAW0JM29"/>
<keyword evidence="3" id="KW-0812">Transmembrane</keyword>
<evidence type="ECO:0000256" key="2">
    <source>
        <dbReference type="ARBA" id="ARBA00022597"/>
    </source>
</evidence>
<dbReference type="Proteomes" id="UP000237347">
    <property type="component" value="Unassembled WGS sequence"/>
</dbReference>
<dbReference type="EMBL" id="PKMF04000510">
    <property type="protein sequence ID" value="KAK7828093.1"/>
    <property type="molecule type" value="Genomic_DNA"/>
</dbReference>
<evidence type="ECO:0000256" key="1">
    <source>
        <dbReference type="ARBA" id="ARBA00010992"/>
    </source>
</evidence>
<dbReference type="InterPro" id="IPR050549">
    <property type="entry name" value="MFS_Trehalose_Transporter"/>
</dbReference>
<protein>
    <submittedName>
        <fullName evidence="4">Sugar transporter erd6-like 3</fullName>
    </submittedName>
</protein>
<keyword evidence="2" id="KW-0813">Transport</keyword>
<feature type="transmembrane region" description="Helical" evidence="3">
    <location>
        <begin position="110"/>
        <end position="126"/>
    </location>
</feature>
<comment type="caution">
    <text evidence="4">The sequence shown here is derived from an EMBL/GenBank/DDBJ whole genome shotgun (WGS) entry which is preliminary data.</text>
</comment>
<dbReference type="PANTHER" id="PTHR48021:SF25">
    <property type="entry name" value="SUGAR TRANSPORTER ERD6-LIKE 5"/>
    <property type="match status" value="1"/>
</dbReference>
<dbReference type="Pfam" id="PF07690">
    <property type="entry name" value="MFS_1"/>
    <property type="match status" value="1"/>
</dbReference>
<gene>
    <name evidence="4" type="primary">SUGTL2_2</name>
    <name evidence="4" type="ORF">CFP56_030539</name>
</gene>